<keyword evidence="2" id="KW-1185">Reference proteome</keyword>
<reference evidence="2" key="1">
    <citation type="journal article" date="2023" name="Front. Plant Sci.">
        <title>Chromosomal-level genome assembly of Melastoma candidum provides insights into trichome evolution.</title>
        <authorList>
            <person name="Zhong Y."/>
            <person name="Wu W."/>
            <person name="Sun C."/>
            <person name="Zou P."/>
            <person name="Liu Y."/>
            <person name="Dai S."/>
            <person name="Zhou R."/>
        </authorList>
    </citation>
    <scope>NUCLEOTIDE SEQUENCE [LARGE SCALE GENOMIC DNA]</scope>
</reference>
<dbReference type="Proteomes" id="UP001057402">
    <property type="component" value="Chromosome 4"/>
</dbReference>
<protein>
    <submittedName>
        <fullName evidence="1">Uncharacterized protein</fullName>
    </submittedName>
</protein>
<comment type="caution">
    <text evidence="1">The sequence shown here is derived from an EMBL/GenBank/DDBJ whole genome shotgun (WGS) entry which is preliminary data.</text>
</comment>
<dbReference type="EMBL" id="CM042883">
    <property type="protein sequence ID" value="KAI4376398.1"/>
    <property type="molecule type" value="Genomic_DNA"/>
</dbReference>
<organism evidence="1 2">
    <name type="scientific">Melastoma candidum</name>
    <dbReference type="NCBI Taxonomy" id="119954"/>
    <lineage>
        <taxon>Eukaryota</taxon>
        <taxon>Viridiplantae</taxon>
        <taxon>Streptophyta</taxon>
        <taxon>Embryophyta</taxon>
        <taxon>Tracheophyta</taxon>
        <taxon>Spermatophyta</taxon>
        <taxon>Magnoliopsida</taxon>
        <taxon>eudicotyledons</taxon>
        <taxon>Gunneridae</taxon>
        <taxon>Pentapetalae</taxon>
        <taxon>rosids</taxon>
        <taxon>malvids</taxon>
        <taxon>Myrtales</taxon>
        <taxon>Melastomataceae</taxon>
        <taxon>Melastomatoideae</taxon>
        <taxon>Melastomateae</taxon>
        <taxon>Melastoma</taxon>
    </lineage>
</organism>
<gene>
    <name evidence="1" type="ORF">MLD38_014166</name>
</gene>
<evidence type="ECO:0000313" key="2">
    <source>
        <dbReference type="Proteomes" id="UP001057402"/>
    </source>
</evidence>
<evidence type="ECO:0000313" key="1">
    <source>
        <dbReference type="EMBL" id="KAI4376398.1"/>
    </source>
</evidence>
<accession>A0ACB9RG36</accession>
<proteinExistence type="predicted"/>
<name>A0ACB9RG36_9MYRT</name>
<sequence length="128" mass="14407">MLTEKPSPLPILLLIFLALSFIYIPRLVSLPILASGARAKLGFILPVLPTVLLLISLSLPRADDQRKREPCDRRGCGRTRRNGLVPPLVVVMSIVILLISLVGLRRRFLYVRCSVNCPREIHFVISFH</sequence>